<sequence>AEISAATDETGDPQDDTDSTPDDMNDEEVVDNDDIDGNGMEGGDEDDHDIETVTIETFDLALIKTLAPMQAATVEPGDTIAYTITVINQGDIPADNIVVTDYPSTELVFETMAGNGMDDNTTLGWSVVGGFPTTTLTVADGELPAGGLAPGASATIDIFLTLTSPLLPPGLQIDNFAEISGATDENGDEQTDDDSVYDTDPDDDTLTSDNEVDGNGNNPGEDDDDHDIASITIEGFDLALTKGLSDGQSDEVRPGDTIAYTITVINQGMIAADNIEVTDYLDADGNLSFEAGVTGNEDWMLVGGFPTTTLTVADGELPVGGLAPGAMTTVEIFLTLANPLPSGAVITNVAEISAATDENGDPQDDTDSTPDTTPGDDEDDIDDVSVTVQTFDVALIKELAAGQDMIVAPGDTVAYTITVFNQGDIPADNIEVTDYVPADMTFEPGAGNGTDDNTSLGWAVVAGNPTATITIPGGLAPGASTTIDIYLTLASPLPAGSDISNFAEISDATDENGDEQVDIDSELDNDPDDDDLTSDNEVDSDGSIPGQDDDDHDVAVITTAEFDLALTKTLSSGQSANVRPGDTIAYTITVINQGDIAADNVLVTDYLPADMSLTYDGTITGNDDAGWAAATAGVQRTLTVAAGDLPAGGLAPGATASVEVFLTLASPLPAGSTVDNFAEISGATDETGDPQDDTDSTPDDMNDEDVVNDDDIDGNGMEGGDEDDHDIETVTIETFDLALTKTLAVGQSFDVRPGDTIAYTITVINQGDIAADNVLVTDYLPADMSLIYEGGVMGNDDAGWAVAATGVQRTLTVAAGDLPAGGLAPGATASVDIFLTLANPLPAGSTISNFAEISDATDENGDPQVDEDSTPDDMNDEDVVNDDEIDGNGMEGGDEDDHDIADVMVQSFDLALIKTLAATQSPVVEPGDTVAYTITVINQGDIPADNVTVTDYLPAELSFEMMAGNGTDDNTSLGWTDVAGNPTATLSVAGGQLPAGGLAPGASASIDIFLTLASPLLPPGTQIDNFAEISDATDENGDEQTDDDSVFDTDPDDDTLTSDNEVDGDGNNPGEDDDDHDIASITIEGFDLALTKTLSPGQSSDVAPGDTIAYTITVINQGMIAADNILVTDYLPADGSLTYEGGVMGNDDAGWALASAGPQRTLTAGNELPVGGLAPGETASVEIFITLANPLPAGAMISNFAEISAATDENGDPQDDIDSTPDDMNDEDVVNDNEIDGNGNEGGDEDDHDVEVVTVQTFDLALQKMLAAGQSNMVNPGDTITYDLVVTNQGDIAADNIPVVDFIPPGMTLDETFGNYVLDPATMTATDTFTVADGEIPAGGLLPGESVTFQIQLVVTAPVAAGTSLRNIAELGESTDQNGDPQVDDDSVPVDPNNPDTIDDNDDDDIDGDGTNGGDEDESDFEDVIINTFDLALAKILSPGQSAQVQPGDTVSFDIVITNQGDINADNVMIADFIPSGMMFDGTISGNEVWSETGGVATTVLTVAEGELPVGGIAPGQTATATIMLVLASPQTAGMSLRNFAEIQDATDDLGNEQIDDDSDYNENGEPVDEIADTDNDNIDGDGQNGGDEDESDFEDVEILTFDLALQKMLAAGQSNMVNPGDTITYDLVITNQGAIAADNIPVVDFIPAGMSLDMSFGNFVFDAATNTATDTFTVADGELPVGGLAAGTSATFQIQLVLDAPLAGDLTFRNIAELGESTDENGNPQVDDDSTPVDPNNPDVIDDNDDDDINGDGTNGGDEDESDFEDIITNTFDLALTKTLSPGQSANVDAGDTVAFTIRVFNQGAIAADNIRVSDYAPSAVDGFMFDPSLNPDWMVYADINDTTYIETTLTDFDGADALEPGAFVDVEIFLTVNPAMEAVMSLTNIAEVSDATDGVGNDVIEVDSPMDTIPGNDTFTDDNDVNGDGLAGGDEDNSDPATIFVGGFDLALIKTLADGESNVVSAGDEVTFDITVINQGAITADNIVVVDYVPAGFLFDPALNPGWALNDDGNPIDTLSIANGDLFEGGLEPGESTTTQITLTVAPEMFPDYTMGVMEDPEGVESGQVLINEAEIASATDEDGNEVDDIDSTPDDTQGNDGDIDDDDVNGGGDTDGDGIIDDDEDDNDIAIVTVECYQDPGVDNTITVCLGCDEAEVVINLFESLAGLPNIGGTFTEGDLFFMDEDGNPIAVDLSDPENVVIPGTLDRSRDYSIDYTIAAVNDCPEMTATITIDIFDIQNLSCSGFQNISLGEDCEAEITPDLILQGNLVCANSLEVVLLTSSGDTLRDANGMPTSIVGNDQVNETLFVSLVDPMCDNSCWGQILVEDKKRPEIECPDDVSGFDGKDFICTDIDQILNQESSLDFTGRPFIADNCTPTDELILEFSDFLIPNPDPQCTVQTILRTFTVTDESGNFNSCVQEITVRPATLDDVTIPTEEVIEISCGTDYETLPNGNPVPSLGGEPTIMTALGMYNIPGNEGYCTIAAGFTDGERIVTCPETFKFVRTYRIFDWCDPDGDPITYTQVIKVGDFDAPVFTGPTQDNDFDGVADDGPLVFPTNTGDECTAIFRLDDASITLTDNCSETILLSATIYPNGDLTSTPIGTFTVDLNDGDAEITSPIPVGTHILRYTYVDACGNSDFTDLDFTVEDRTAPVAICEDGLNISLTSGAEDGGVSTGVAILTPDMIDAGSSDDCSDVTLMIARVNADNIATEAYDQEITLTCADIGVVRVGLKVTDALGNENFCWLDVLVEDKNAPTCIAPAPIEISCIVARATLPSDIMEATEEELNAAFGFATGVDNCSVTVTSTISGDVNSCGVGSLTRIFTATDGEGFTNTNNCRQRITIYGVHDYRLTFPTDEEGTCAEVPDYNGIVADEDACDLITTDVVVDTLRTLEAGEECFKLRVTYDVINWCEYNTLGQPYLIPRDGDGIRNPETQVLYLNVNPGADDQTTADDFAFLSRFSDRNYNPNAPQRDQLLDDGDDTDGSDDDNGSDNIDDDAYAADDSRGHFRYIQFIKIYDEVAPTIDADAPAECFAGTSATCTADVELTFTAIDECSAATVALELDANYVVANGFNADNAAALGITITRNDDGNGNFTVNATNVPEGNHAIRVVASDGCGNSDVEIIEFCVTGDKAPTPICIQTLTATLMPDGNGGGMAAIWASDFIASDVEDCFGNVIDKYSIYTEVEAGATGFGPAAGRDGIDLTCADLGDLPVRVYSIDDRGNADYCSVVVEVQAFQEGLCEDTGGNLAGVIMTESMNTVEDVVVNLEGVDDMTRTMTTLEDGAFIFTGLPVDADYTITPTHFTDYLNGVRTSDIVAITRHILGVNLLNSPYKYVAADVDGNTEINVGDIISIRRLILGLSDAYPNEMPSWSFIPADYEFATLDNPWAESFPSVINVNDFNANIVDADFIGVKLGDVNSSAVANAQQPAVPRSLNGALELELDETEMMQGETYRIPVTAPDLTEVDGYQFTFEFDQTAVTIESIEAGLVGQGNFGWRFANQGLITTSWNWDEVDAPANWTGEEVLFTVVVRAEASGKLSEALDAGSRYTEAEAYTRGGEGLRNLSLIFNEETVEVGGYSLLQNVPNPVRKETTIGFQLPVAHDEVTISVTDAAGRLVKEFNQEGFVGYNSVRVSKRQLGGASGVYTYTVTAGEWIATKRMVIVK</sequence>
<feature type="region of interest" description="Disordered" evidence="1">
    <location>
        <begin position="2075"/>
        <end position="2124"/>
    </location>
</feature>
<dbReference type="InterPro" id="IPR001434">
    <property type="entry name" value="OmcB-like_DUF11"/>
</dbReference>
<dbReference type="InterPro" id="IPR008965">
    <property type="entry name" value="CBM2/CBM3_carb-bd_dom_sf"/>
</dbReference>
<feature type="domain" description="DUF11" evidence="2">
    <location>
        <begin position="1603"/>
        <end position="1728"/>
    </location>
</feature>
<keyword evidence="4" id="KW-1185">Reference proteome</keyword>
<feature type="compositionally biased region" description="Acidic residues" evidence="1">
    <location>
        <begin position="1033"/>
        <end position="1076"/>
    </location>
</feature>
<dbReference type="Proteomes" id="UP000199021">
    <property type="component" value="Unassembled WGS sequence"/>
</dbReference>
<name>A0A1H9ITY8_9BACT</name>
<dbReference type="Pfam" id="PF01345">
    <property type="entry name" value="DUF11"/>
    <property type="match status" value="12"/>
</dbReference>
<feature type="compositionally biased region" description="Acidic residues" evidence="1">
    <location>
        <begin position="1209"/>
        <end position="1235"/>
    </location>
</feature>
<dbReference type="InterPro" id="IPR013783">
    <property type="entry name" value="Ig-like_fold"/>
</dbReference>
<dbReference type="EMBL" id="FOFB01000015">
    <property type="protein sequence ID" value="SEQ77999.1"/>
    <property type="molecule type" value="Genomic_DNA"/>
</dbReference>
<feature type="domain" description="DUF11" evidence="2">
    <location>
        <begin position="1947"/>
        <end position="2090"/>
    </location>
</feature>
<dbReference type="NCBIfam" id="TIGR04183">
    <property type="entry name" value="Por_Secre_tail"/>
    <property type="match status" value="1"/>
</dbReference>
<organism evidence="3 4">
    <name type="scientific">Neolewinella agarilytica</name>
    <dbReference type="NCBI Taxonomy" id="478744"/>
    <lineage>
        <taxon>Bacteria</taxon>
        <taxon>Pseudomonadati</taxon>
        <taxon>Bacteroidota</taxon>
        <taxon>Saprospiria</taxon>
        <taxon>Saprospirales</taxon>
        <taxon>Lewinellaceae</taxon>
        <taxon>Neolewinella</taxon>
    </lineage>
</organism>
<feature type="compositionally biased region" description="Acidic residues" evidence="1">
    <location>
        <begin position="2976"/>
        <end position="2999"/>
    </location>
</feature>
<feature type="compositionally biased region" description="Acidic residues" evidence="1">
    <location>
        <begin position="9"/>
        <end position="48"/>
    </location>
</feature>
<dbReference type="InterPro" id="IPR026444">
    <property type="entry name" value="Secre_tail"/>
</dbReference>
<reference evidence="4" key="1">
    <citation type="submission" date="2016-10" db="EMBL/GenBank/DDBJ databases">
        <authorList>
            <person name="Varghese N."/>
            <person name="Submissions S."/>
        </authorList>
    </citation>
    <scope>NUCLEOTIDE SEQUENCE [LARGE SCALE GENOMIC DNA]</scope>
    <source>
        <strain evidence="4">DSM 24740</strain>
    </source>
</reference>
<feature type="domain" description="DUF11" evidence="2">
    <location>
        <begin position="237"/>
        <end position="368"/>
    </location>
</feature>
<feature type="domain" description="DUF11" evidence="2">
    <location>
        <begin position="736"/>
        <end position="867"/>
    </location>
</feature>
<feature type="region of interest" description="Disordered" evidence="1">
    <location>
        <begin position="681"/>
        <end position="726"/>
    </location>
</feature>
<dbReference type="InParanoid" id="A0A1H9ITY8"/>
<feature type="compositionally biased region" description="Acidic residues" evidence="1">
    <location>
        <begin position="1550"/>
        <end position="1580"/>
    </location>
</feature>
<feature type="compositionally biased region" description="Acidic residues" evidence="1">
    <location>
        <begin position="2100"/>
        <end position="2124"/>
    </location>
</feature>
<feature type="domain" description="DUF11" evidence="2">
    <location>
        <begin position="909"/>
        <end position="1044"/>
    </location>
</feature>
<dbReference type="Gene3D" id="2.60.40.10">
    <property type="entry name" value="Immunoglobulins"/>
    <property type="match status" value="12"/>
</dbReference>
<feature type="region of interest" description="Disordered" evidence="1">
    <location>
        <begin position="182"/>
        <end position="227"/>
    </location>
</feature>
<feature type="domain" description="DUF11" evidence="2">
    <location>
        <begin position="1430"/>
        <end position="1549"/>
    </location>
</feature>
<dbReference type="GO" id="GO:0030246">
    <property type="term" value="F:carbohydrate binding"/>
    <property type="evidence" value="ECO:0007669"/>
    <property type="project" value="InterPro"/>
</dbReference>
<feature type="domain" description="DUF11" evidence="2">
    <location>
        <begin position="59"/>
        <end position="194"/>
    </location>
</feature>
<evidence type="ECO:0000259" key="2">
    <source>
        <dbReference type="Pfam" id="PF01345"/>
    </source>
</evidence>
<feature type="region of interest" description="Disordered" evidence="1">
    <location>
        <begin position="507"/>
        <end position="552"/>
    </location>
</feature>
<gene>
    <name evidence="3" type="ORF">SAMN05444359_115136</name>
</gene>
<feature type="compositionally biased region" description="Acidic residues" evidence="1">
    <location>
        <begin position="1741"/>
        <end position="1751"/>
    </location>
</feature>
<feature type="region of interest" description="Disordered" evidence="1">
    <location>
        <begin position="1550"/>
        <end position="1592"/>
    </location>
</feature>
<feature type="domain" description="DUF11" evidence="2">
    <location>
        <begin position="563"/>
        <end position="696"/>
    </location>
</feature>
<feature type="compositionally biased region" description="Acidic residues" evidence="1">
    <location>
        <begin position="507"/>
        <end position="540"/>
    </location>
</feature>
<protein>
    <submittedName>
        <fullName evidence="3">Conserved repeat domain-containing protein/Por secretion system C-terminal sorting domain-containing protein</fullName>
    </submittedName>
</protein>
<feature type="non-terminal residue" evidence="3">
    <location>
        <position position="1"/>
    </location>
</feature>
<feature type="compositionally biased region" description="Acidic residues" evidence="1">
    <location>
        <begin position="185"/>
        <end position="212"/>
    </location>
</feature>
<feature type="region of interest" description="Disordered" evidence="1">
    <location>
        <begin position="1716"/>
        <end position="1764"/>
    </location>
</feature>
<dbReference type="InterPro" id="IPR051172">
    <property type="entry name" value="Chlamydia_OmcB"/>
</dbReference>
<feature type="region of interest" description="Disordered" evidence="1">
    <location>
        <begin position="853"/>
        <end position="879"/>
    </location>
</feature>
<feature type="region of interest" description="Disordered" evidence="1">
    <location>
        <begin position="1033"/>
        <end position="1077"/>
    </location>
</feature>
<feature type="region of interest" description="Disordered" evidence="1">
    <location>
        <begin position="1373"/>
        <end position="1420"/>
    </location>
</feature>
<feature type="compositionally biased region" description="Acidic residues" evidence="1">
    <location>
        <begin position="358"/>
        <end position="381"/>
    </location>
</feature>
<evidence type="ECO:0000313" key="3">
    <source>
        <dbReference type="EMBL" id="SEQ77999.1"/>
    </source>
</evidence>
<accession>A0A1H9ITY8</accession>
<dbReference type="SUPFAM" id="SSF49384">
    <property type="entry name" value="Carbohydrate-binding domain"/>
    <property type="match status" value="1"/>
</dbReference>
<dbReference type="PANTHER" id="PTHR34819:SF3">
    <property type="entry name" value="CELL SURFACE PROTEIN"/>
    <property type="match status" value="1"/>
</dbReference>
<feature type="domain" description="DUF11" evidence="2">
    <location>
        <begin position="1259"/>
        <end position="1387"/>
    </location>
</feature>
<evidence type="ECO:0000256" key="1">
    <source>
        <dbReference type="SAM" id="MobiDB-lite"/>
    </source>
</evidence>
<dbReference type="CDD" id="cd14252">
    <property type="entry name" value="Dockerin_like"/>
    <property type="match status" value="1"/>
</dbReference>
<feature type="region of interest" description="Disordered" evidence="1">
    <location>
        <begin position="1"/>
        <end position="48"/>
    </location>
</feature>
<dbReference type="InterPro" id="IPR047589">
    <property type="entry name" value="DUF11_rpt"/>
</dbReference>
<feature type="region of interest" description="Disordered" evidence="1">
    <location>
        <begin position="354"/>
        <end position="381"/>
    </location>
</feature>
<feature type="domain" description="DUF11" evidence="2">
    <location>
        <begin position="1087"/>
        <end position="1219"/>
    </location>
</feature>
<feature type="domain" description="DUF11" evidence="2">
    <location>
        <begin position="1774"/>
        <end position="1894"/>
    </location>
</feature>
<dbReference type="STRING" id="478744.SAMN05444359_115136"/>
<proteinExistence type="predicted"/>
<dbReference type="PANTHER" id="PTHR34819">
    <property type="entry name" value="LARGE CYSTEINE-RICH PERIPLASMIC PROTEIN OMCB"/>
    <property type="match status" value="1"/>
</dbReference>
<feature type="region of interest" description="Disordered" evidence="1">
    <location>
        <begin position="1908"/>
        <end position="1934"/>
    </location>
</feature>
<feature type="compositionally biased region" description="Acidic residues" evidence="1">
    <location>
        <begin position="855"/>
        <end position="879"/>
    </location>
</feature>
<feature type="compositionally biased region" description="Acidic residues" evidence="1">
    <location>
        <begin position="1397"/>
        <end position="1420"/>
    </location>
</feature>
<feature type="domain" description="DUF11" evidence="2">
    <location>
        <begin position="407"/>
        <end position="512"/>
    </location>
</feature>
<feature type="region of interest" description="Disordered" evidence="1">
    <location>
        <begin position="1207"/>
        <end position="1248"/>
    </location>
</feature>
<evidence type="ECO:0000313" key="4">
    <source>
        <dbReference type="Proteomes" id="UP000199021"/>
    </source>
</evidence>
<feature type="region of interest" description="Disordered" evidence="1">
    <location>
        <begin position="2962"/>
        <end position="2999"/>
    </location>
</feature>
<dbReference type="NCBIfam" id="TIGR01451">
    <property type="entry name" value="B_ant_repeat"/>
    <property type="match status" value="12"/>
</dbReference>
<feature type="compositionally biased region" description="Acidic residues" evidence="1">
    <location>
        <begin position="686"/>
        <end position="726"/>
    </location>
</feature>
<dbReference type="OrthoDB" id="9794725at2"/>
<feature type="compositionally biased region" description="Acidic residues" evidence="1">
    <location>
        <begin position="2078"/>
        <end position="2092"/>
    </location>
</feature>